<reference evidence="2" key="1">
    <citation type="journal article" date="2011" name="Science">
        <title>The plant cell wall-decomposing machinery underlies the functional diversity of forest fungi.</title>
        <authorList>
            <person name="Eastwood D.C."/>
            <person name="Floudas D."/>
            <person name="Binder M."/>
            <person name="Majcherczyk A."/>
            <person name="Schneider P."/>
            <person name="Aerts A."/>
            <person name="Asiegbu F.O."/>
            <person name="Baker S.E."/>
            <person name="Barry K."/>
            <person name="Bendiksby M."/>
            <person name="Blumentritt M."/>
            <person name="Coutinho P.M."/>
            <person name="Cullen D."/>
            <person name="de Vries R.P."/>
            <person name="Gathman A."/>
            <person name="Goodell B."/>
            <person name="Henrissat B."/>
            <person name="Ihrmark K."/>
            <person name="Kauserud H."/>
            <person name="Kohler A."/>
            <person name="LaButti K."/>
            <person name="Lapidus A."/>
            <person name="Lavin J.L."/>
            <person name="Lee Y.-H."/>
            <person name="Lindquist E."/>
            <person name="Lilly W."/>
            <person name="Lucas S."/>
            <person name="Morin E."/>
            <person name="Murat C."/>
            <person name="Oguiza J.A."/>
            <person name="Park J."/>
            <person name="Pisabarro A.G."/>
            <person name="Riley R."/>
            <person name="Rosling A."/>
            <person name="Salamov A."/>
            <person name="Schmidt O."/>
            <person name="Schmutz J."/>
            <person name="Skrede I."/>
            <person name="Stenlid J."/>
            <person name="Wiebenga A."/>
            <person name="Xie X."/>
            <person name="Kuees U."/>
            <person name="Hibbett D.S."/>
            <person name="Hoffmeister D."/>
            <person name="Hoegberg N."/>
            <person name="Martin F."/>
            <person name="Grigoriev I.V."/>
            <person name="Watkinson S.C."/>
        </authorList>
    </citation>
    <scope>NUCLEOTIDE SEQUENCE [LARGE SCALE GENOMIC DNA]</scope>
    <source>
        <strain evidence="2">strain S7.3</strain>
    </source>
</reference>
<accession>F8PLW7</accession>
<protein>
    <submittedName>
        <fullName evidence="1">Uncharacterized protein</fullName>
    </submittedName>
</protein>
<sequence length="214" mass="23960">MPSPGALQEVQKGSARLSIKQACIQKINSTTDSEDTEAWIAQEKKAQQKRLHKEDTMDIYEVSIAKLPSKSEIQLHLSQQETRNRVAQGTTGVLLVGLKLEETQIQLQMYGKQIKQKGTTTKKLELEERCQHLISRVDAFDLKVEIYLGNINVANSLEEVSGWPNSDKDDIAENINLFDLPGSFDGNDGPTKRRNLVLPSNLEKALAKLKAYTI</sequence>
<proteinExistence type="predicted"/>
<organism evidence="2">
    <name type="scientific">Serpula lacrymans var. lacrymans (strain S7.3)</name>
    <name type="common">Dry rot fungus</name>
    <dbReference type="NCBI Taxonomy" id="936435"/>
    <lineage>
        <taxon>Eukaryota</taxon>
        <taxon>Fungi</taxon>
        <taxon>Dikarya</taxon>
        <taxon>Basidiomycota</taxon>
        <taxon>Agaricomycotina</taxon>
        <taxon>Agaricomycetes</taxon>
        <taxon>Agaricomycetidae</taxon>
        <taxon>Boletales</taxon>
        <taxon>Coniophorineae</taxon>
        <taxon>Serpulaceae</taxon>
        <taxon>Serpula</taxon>
    </lineage>
</organism>
<keyword evidence="2" id="KW-1185">Reference proteome</keyword>
<dbReference type="EMBL" id="GL945476">
    <property type="protein sequence ID" value="EGO02599.1"/>
    <property type="molecule type" value="Genomic_DNA"/>
</dbReference>
<gene>
    <name evidence="1" type="ORF">SERLA73DRAFT_70102</name>
</gene>
<dbReference type="InParanoid" id="F8PLW7"/>
<name>F8PLW7_SERL3</name>
<evidence type="ECO:0000313" key="2">
    <source>
        <dbReference type="Proteomes" id="UP000008063"/>
    </source>
</evidence>
<evidence type="ECO:0000313" key="1">
    <source>
        <dbReference type="EMBL" id="EGO02599.1"/>
    </source>
</evidence>
<dbReference type="AlphaFoldDB" id="F8PLW7"/>
<dbReference type="HOGENOM" id="CLU_1289632_0_0_1"/>
<dbReference type="Proteomes" id="UP000008063">
    <property type="component" value="Unassembled WGS sequence"/>
</dbReference>